<dbReference type="Pfam" id="PF00069">
    <property type="entry name" value="Pkinase"/>
    <property type="match status" value="1"/>
</dbReference>
<dbReference type="AlphaFoldDB" id="A0A923M964"/>
<feature type="modified residue" description="4-aspartylphosphate" evidence="5">
    <location>
        <position position="390"/>
    </location>
</feature>
<accession>A0A923M964</accession>
<evidence type="ECO:0000313" key="9">
    <source>
        <dbReference type="Proteomes" id="UP000596827"/>
    </source>
</evidence>
<keyword evidence="4" id="KW-0067">ATP-binding</keyword>
<feature type="domain" description="Response regulatory" evidence="7">
    <location>
        <begin position="342"/>
        <end position="456"/>
    </location>
</feature>
<dbReference type="InterPro" id="IPR008271">
    <property type="entry name" value="Ser/Thr_kinase_AS"/>
</dbReference>
<dbReference type="InterPro" id="IPR011009">
    <property type="entry name" value="Kinase-like_dom_sf"/>
</dbReference>
<proteinExistence type="predicted"/>
<evidence type="ECO:0000313" key="8">
    <source>
        <dbReference type="EMBL" id="MBC5765059.1"/>
    </source>
</evidence>
<dbReference type="InterPro" id="IPR000719">
    <property type="entry name" value="Prot_kinase_dom"/>
</dbReference>
<dbReference type="RefSeq" id="WP_187081511.1">
    <property type="nucleotide sequence ID" value="NZ_JACORU010000003.1"/>
</dbReference>
<keyword evidence="1" id="KW-0808">Transferase</keyword>
<evidence type="ECO:0000259" key="7">
    <source>
        <dbReference type="PROSITE" id="PS50110"/>
    </source>
</evidence>
<dbReference type="Gene3D" id="1.10.510.10">
    <property type="entry name" value="Transferase(Phosphotransferase) domain 1"/>
    <property type="match status" value="1"/>
</dbReference>
<name>A0A923M964_9BURK</name>
<keyword evidence="3" id="KW-0418">Kinase</keyword>
<protein>
    <submittedName>
        <fullName evidence="8">Response regulator</fullName>
    </submittedName>
</protein>
<evidence type="ECO:0000256" key="5">
    <source>
        <dbReference type="PROSITE-ProRule" id="PRU00169"/>
    </source>
</evidence>
<dbReference type="CDD" id="cd14014">
    <property type="entry name" value="STKc_PknB_like"/>
    <property type="match status" value="1"/>
</dbReference>
<dbReference type="CDD" id="cd17569">
    <property type="entry name" value="REC_HupR-like"/>
    <property type="match status" value="1"/>
</dbReference>
<evidence type="ECO:0000256" key="2">
    <source>
        <dbReference type="ARBA" id="ARBA00022741"/>
    </source>
</evidence>
<dbReference type="GO" id="GO:0004674">
    <property type="term" value="F:protein serine/threonine kinase activity"/>
    <property type="evidence" value="ECO:0007669"/>
    <property type="project" value="TreeGrafter"/>
</dbReference>
<evidence type="ECO:0000259" key="6">
    <source>
        <dbReference type="PROSITE" id="PS50011"/>
    </source>
</evidence>
<evidence type="ECO:0000256" key="4">
    <source>
        <dbReference type="ARBA" id="ARBA00022840"/>
    </source>
</evidence>
<dbReference type="Gene3D" id="3.30.200.20">
    <property type="entry name" value="Phosphorylase Kinase, domain 1"/>
    <property type="match status" value="1"/>
</dbReference>
<feature type="domain" description="Protein kinase" evidence="6">
    <location>
        <begin position="8"/>
        <end position="273"/>
    </location>
</feature>
<reference evidence="8" key="1">
    <citation type="submission" date="2020-08" db="EMBL/GenBank/DDBJ databases">
        <title>Ramlibacter sp. GTP1 16S ribosomal RNA gene genome sequencing and assembly.</title>
        <authorList>
            <person name="Kang M."/>
        </authorList>
    </citation>
    <scope>NUCLEOTIDE SEQUENCE</scope>
    <source>
        <strain evidence="8">GTP1</strain>
    </source>
</reference>
<keyword evidence="9" id="KW-1185">Reference proteome</keyword>
<keyword evidence="5" id="KW-0597">Phosphoprotein</keyword>
<dbReference type="PROSITE" id="PS50110">
    <property type="entry name" value="RESPONSE_REGULATORY"/>
    <property type="match status" value="1"/>
</dbReference>
<dbReference type="InterPro" id="IPR001789">
    <property type="entry name" value="Sig_transdc_resp-reg_receiver"/>
</dbReference>
<dbReference type="PANTHER" id="PTHR43289:SF6">
    <property type="entry name" value="SERINE_THREONINE-PROTEIN KINASE NEKL-3"/>
    <property type="match status" value="1"/>
</dbReference>
<dbReference type="EMBL" id="JACORU010000003">
    <property type="protein sequence ID" value="MBC5765059.1"/>
    <property type="molecule type" value="Genomic_DNA"/>
</dbReference>
<comment type="caution">
    <text evidence="8">The sequence shown here is derived from an EMBL/GenBank/DDBJ whole genome shotgun (WGS) entry which is preliminary data.</text>
</comment>
<organism evidence="8 9">
    <name type="scientific">Ramlibacter albus</name>
    <dbReference type="NCBI Taxonomy" id="2079448"/>
    <lineage>
        <taxon>Bacteria</taxon>
        <taxon>Pseudomonadati</taxon>
        <taxon>Pseudomonadota</taxon>
        <taxon>Betaproteobacteria</taxon>
        <taxon>Burkholderiales</taxon>
        <taxon>Comamonadaceae</taxon>
        <taxon>Ramlibacter</taxon>
    </lineage>
</organism>
<sequence length="648" mass="69983">MTRRIDRYEVRKEIAFNGVGEICTAFDPVIERVVVIKTLDRALLPGTDAADMVARFRREAIAGGRLTHPGIVTIYEYGEAGDTCFIAMEHAEGPTLRELLTKQGPLALPMVQAIVRHLFAALIYAHEQGVLHRDLKPANIVLTGPIEDTALLRPKILDFGIARIASKAALTHAGTVFGTPGYMAPEQYRGDPTDPRTDIYALGVMLFEMVTGSRTFQGDFAQVVDQVLNRDAPRARTLRPDVPEALEEVIARALTRDPAGRFANMREFREAFIRAVPVVAPPTADGAVAVARAAAVAGAGAANVANAAAANIAAPAAAAPAPREGVAATLPLRVAVRGPRQKLLLLDDEERILAALSALFRLKYDVITATDGHRALELVREQRPDVIISDQRMPRMLGVDFLRQAREVDPASVRILLTGYSDLAAIVGSINDGEVFRFVNKPWSNQEMKDTVAQAMEIAHATRSAAATRPPAQATLPATPQQRAGEAIVVAQPGRELFDLISQAFGSTRPVCHAADVAAVMQAVEDEDVAVLLCDLDQMPGADVMLKLLKQSHPRVQSVALAEQSDSEALISLINEAQILRFLNRPLRIGLLDRALRSALAVHGNLKSAPVLEKRQAVAVKEETAATSIGRQILQRLSMLVRPAALAR</sequence>
<dbReference type="PANTHER" id="PTHR43289">
    <property type="entry name" value="MITOGEN-ACTIVATED PROTEIN KINASE KINASE KINASE 20-RELATED"/>
    <property type="match status" value="1"/>
</dbReference>
<keyword evidence="2" id="KW-0547">Nucleotide-binding</keyword>
<dbReference type="PROSITE" id="PS00108">
    <property type="entry name" value="PROTEIN_KINASE_ST"/>
    <property type="match status" value="1"/>
</dbReference>
<dbReference type="SUPFAM" id="SSF56112">
    <property type="entry name" value="Protein kinase-like (PK-like)"/>
    <property type="match status" value="1"/>
</dbReference>
<dbReference type="Pfam" id="PF00072">
    <property type="entry name" value="Response_reg"/>
    <property type="match status" value="1"/>
</dbReference>
<dbReference type="InterPro" id="IPR011006">
    <property type="entry name" value="CheY-like_superfamily"/>
</dbReference>
<dbReference type="SMART" id="SM00220">
    <property type="entry name" value="S_TKc"/>
    <property type="match status" value="1"/>
</dbReference>
<gene>
    <name evidence="8" type="ORF">H8R02_11390</name>
</gene>
<dbReference type="Gene3D" id="3.40.50.2300">
    <property type="match status" value="2"/>
</dbReference>
<dbReference type="SMART" id="SM00448">
    <property type="entry name" value="REC"/>
    <property type="match status" value="1"/>
</dbReference>
<evidence type="ECO:0000256" key="1">
    <source>
        <dbReference type="ARBA" id="ARBA00022679"/>
    </source>
</evidence>
<dbReference type="Proteomes" id="UP000596827">
    <property type="component" value="Unassembled WGS sequence"/>
</dbReference>
<dbReference type="GO" id="GO:0005524">
    <property type="term" value="F:ATP binding"/>
    <property type="evidence" value="ECO:0007669"/>
    <property type="project" value="UniProtKB-KW"/>
</dbReference>
<dbReference type="GO" id="GO:0000160">
    <property type="term" value="P:phosphorelay signal transduction system"/>
    <property type="evidence" value="ECO:0007669"/>
    <property type="project" value="InterPro"/>
</dbReference>
<dbReference type="SUPFAM" id="SSF52172">
    <property type="entry name" value="CheY-like"/>
    <property type="match status" value="2"/>
</dbReference>
<evidence type="ECO:0000256" key="3">
    <source>
        <dbReference type="ARBA" id="ARBA00022777"/>
    </source>
</evidence>
<dbReference type="PROSITE" id="PS50011">
    <property type="entry name" value="PROTEIN_KINASE_DOM"/>
    <property type="match status" value="1"/>
</dbReference>